<name>A0ACB6SJP6_9PLEO</name>
<evidence type="ECO:0000313" key="1">
    <source>
        <dbReference type="EMBL" id="KAF2633729.1"/>
    </source>
</evidence>
<accession>A0ACB6SJP6</accession>
<dbReference type="EMBL" id="MU006701">
    <property type="protein sequence ID" value="KAF2633729.1"/>
    <property type="molecule type" value="Genomic_DNA"/>
</dbReference>
<comment type="caution">
    <text evidence="1">The sequence shown here is derived from an EMBL/GenBank/DDBJ whole genome shotgun (WGS) entry which is preliminary data.</text>
</comment>
<dbReference type="Proteomes" id="UP000799754">
    <property type="component" value="Unassembled WGS sequence"/>
</dbReference>
<keyword evidence="2" id="KW-1185">Reference proteome</keyword>
<proteinExistence type="predicted"/>
<evidence type="ECO:0000313" key="2">
    <source>
        <dbReference type="Proteomes" id="UP000799754"/>
    </source>
</evidence>
<reference evidence="1" key="1">
    <citation type="journal article" date="2020" name="Stud. Mycol.">
        <title>101 Dothideomycetes genomes: a test case for predicting lifestyles and emergence of pathogens.</title>
        <authorList>
            <person name="Haridas S."/>
            <person name="Albert R."/>
            <person name="Binder M."/>
            <person name="Bloem J."/>
            <person name="Labutti K."/>
            <person name="Salamov A."/>
            <person name="Andreopoulos B."/>
            <person name="Baker S."/>
            <person name="Barry K."/>
            <person name="Bills G."/>
            <person name="Bluhm B."/>
            <person name="Cannon C."/>
            <person name="Castanera R."/>
            <person name="Culley D."/>
            <person name="Daum C."/>
            <person name="Ezra D."/>
            <person name="Gonzalez J."/>
            <person name="Henrissat B."/>
            <person name="Kuo A."/>
            <person name="Liang C."/>
            <person name="Lipzen A."/>
            <person name="Lutzoni F."/>
            <person name="Magnuson J."/>
            <person name="Mondo S."/>
            <person name="Nolan M."/>
            <person name="Ohm R."/>
            <person name="Pangilinan J."/>
            <person name="Park H.-J."/>
            <person name="Ramirez L."/>
            <person name="Alfaro M."/>
            <person name="Sun H."/>
            <person name="Tritt A."/>
            <person name="Yoshinaga Y."/>
            <person name="Zwiers L.-H."/>
            <person name="Turgeon B."/>
            <person name="Goodwin S."/>
            <person name="Spatafora J."/>
            <person name="Crous P."/>
            <person name="Grigoriev I."/>
        </authorList>
    </citation>
    <scope>NUCLEOTIDE SEQUENCE</scope>
    <source>
        <strain evidence="1">CBS 525.71</strain>
    </source>
</reference>
<gene>
    <name evidence="1" type="ORF">BU25DRAFT_405604</name>
</gene>
<organism evidence="1 2">
    <name type="scientific">Macroventuria anomochaeta</name>
    <dbReference type="NCBI Taxonomy" id="301207"/>
    <lineage>
        <taxon>Eukaryota</taxon>
        <taxon>Fungi</taxon>
        <taxon>Dikarya</taxon>
        <taxon>Ascomycota</taxon>
        <taxon>Pezizomycotina</taxon>
        <taxon>Dothideomycetes</taxon>
        <taxon>Pleosporomycetidae</taxon>
        <taxon>Pleosporales</taxon>
        <taxon>Pleosporineae</taxon>
        <taxon>Didymellaceae</taxon>
        <taxon>Macroventuria</taxon>
    </lineage>
</organism>
<sequence length="438" mass="46483">MPSLVATNGDSDFAQRGSGVTKFTNCLLVKGNSLVQEDLWVSSISGKILNGQELLFEHRTAPDQIVDLDGRILSPGFIDTQLNGAYGFDFSVIPDEGATAYGKGVLHVNRSLIATGVTSYLPTMTSQRPEVYHEALPYLGPSGVARDPSYGSESLGVHCEGPFMSPTKNGIHNAAVLREPTHGISDIADCYGAAHIGHSSPIKLITLAPELPGALSSIQALTDSGIRVSIGHSEATYEEAKLGIKAGASMITHLFNAMRPLHHRNPGIFGLLGTPSSSIRKPYFGIIADGIHLHPTSIKIAWNAHPEGLILVTDAMRLAGMPDGTYDWTNGSRIIKQGPLLTLEENGKIAGSSIQLVDCVTNFLNWTGASVSEALKAVTETPARMLGMEDTKGTLSEGADADLVVLDLQEGAMGGEKKIVVDQVWKFGAKVFDNASDG</sequence>
<protein>
    <submittedName>
        <fullName evidence="1">Carbohydrate esterase family 9 protein</fullName>
    </submittedName>
</protein>